<dbReference type="eggNOG" id="COG0043">
    <property type="taxonomic scope" value="Bacteria"/>
</dbReference>
<feature type="binding site" evidence="15">
    <location>
        <position position="172"/>
    </location>
    <ligand>
        <name>Mn(2+)</name>
        <dbReference type="ChEBI" id="CHEBI:29035"/>
    </ligand>
</feature>
<dbReference type="InterPro" id="IPR049381">
    <property type="entry name" value="UbiD-like_C"/>
</dbReference>
<dbReference type="SUPFAM" id="SSF50475">
    <property type="entry name" value="FMN-binding split barrel"/>
    <property type="match status" value="1"/>
</dbReference>
<gene>
    <name evidence="15" type="primary">ubiD</name>
    <name evidence="19" type="ORF">EP13_16790</name>
</gene>
<evidence type="ECO:0000259" key="18">
    <source>
        <dbReference type="Pfam" id="PF20696"/>
    </source>
</evidence>
<feature type="binding site" evidence="15">
    <location>
        <begin position="194"/>
        <end position="195"/>
    </location>
    <ligand>
        <name>prenylated FMN</name>
        <dbReference type="ChEBI" id="CHEBI:87746"/>
    </ligand>
</feature>
<dbReference type="NCBIfam" id="NF008175">
    <property type="entry name" value="PRK10922.1"/>
    <property type="match status" value="1"/>
</dbReference>
<evidence type="ECO:0000256" key="6">
    <source>
        <dbReference type="ARBA" id="ARBA00022630"/>
    </source>
</evidence>
<keyword evidence="13 15" id="KW-0456">Lyase</keyword>
<dbReference type="InterPro" id="IPR048304">
    <property type="entry name" value="UbiD_Rift_dom"/>
</dbReference>
<dbReference type="AlphaFoldDB" id="A0A075NZZ0"/>
<comment type="similarity">
    <text evidence="2 15">Belongs to the UbiD family.</text>
</comment>
<dbReference type="NCBIfam" id="TIGR00148">
    <property type="entry name" value="UbiD family decarboxylase"/>
    <property type="match status" value="1"/>
</dbReference>
<evidence type="ECO:0000256" key="15">
    <source>
        <dbReference type="HAMAP-Rule" id="MF_01636"/>
    </source>
</evidence>
<dbReference type="GO" id="GO:0008694">
    <property type="term" value="F:4-hydroxy-3-polyprenylbenzoate decarboxylase activity"/>
    <property type="evidence" value="ECO:0007669"/>
    <property type="project" value="UniProtKB-UniRule"/>
</dbReference>
<comment type="cofactor">
    <cofactor evidence="15">
        <name>prenylated FMN</name>
        <dbReference type="ChEBI" id="CHEBI:87746"/>
    </cofactor>
    <text evidence="15">Binds 1 prenylated FMN per subunit.</text>
</comment>
<dbReference type="Gene3D" id="3.40.1670.10">
    <property type="entry name" value="UbiD C-terminal domain-like"/>
    <property type="match status" value="1"/>
</dbReference>
<accession>A0A075NZZ0</accession>
<dbReference type="Proteomes" id="UP000056090">
    <property type="component" value="Chromosome"/>
</dbReference>
<keyword evidence="5 15" id="KW-1003">Cell membrane</keyword>
<evidence type="ECO:0000256" key="10">
    <source>
        <dbReference type="ARBA" id="ARBA00022793"/>
    </source>
</evidence>
<evidence type="ECO:0000259" key="16">
    <source>
        <dbReference type="Pfam" id="PF01977"/>
    </source>
</evidence>
<dbReference type="KEGG" id="aal:EP13_16790"/>
<evidence type="ECO:0000256" key="12">
    <source>
        <dbReference type="ARBA" id="ARBA00023211"/>
    </source>
</evidence>
<evidence type="ECO:0000256" key="7">
    <source>
        <dbReference type="ARBA" id="ARBA00022643"/>
    </source>
</evidence>
<comment type="pathway">
    <text evidence="1 15">Cofactor biosynthesis; ubiquinone biosynthesis.</text>
</comment>
<feature type="binding site" evidence="15">
    <location>
        <begin position="189"/>
        <end position="191"/>
    </location>
    <ligand>
        <name>prenylated FMN</name>
        <dbReference type="ChEBI" id="CHEBI:87746"/>
    </ligand>
</feature>
<evidence type="ECO:0000256" key="4">
    <source>
        <dbReference type="ARBA" id="ARBA00018597"/>
    </source>
</evidence>
<dbReference type="GO" id="GO:0006744">
    <property type="term" value="P:ubiquinone biosynthetic process"/>
    <property type="evidence" value="ECO:0007669"/>
    <property type="project" value="UniProtKB-UniRule"/>
</dbReference>
<evidence type="ECO:0000313" key="20">
    <source>
        <dbReference type="Proteomes" id="UP000056090"/>
    </source>
</evidence>
<dbReference type="PANTHER" id="PTHR30108">
    <property type="entry name" value="3-OCTAPRENYL-4-HYDROXYBENZOATE CARBOXY-LYASE-RELATED"/>
    <property type="match status" value="1"/>
</dbReference>
<comment type="subcellular location">
    <subcellularLocation>
        <location evidence="15">Cell membrane</location>
        <topology evidence="15">Peripheral membrane protein</topology>
    </subcellularLocation>
</comment>
<dbReference type="InterPro" id="IPR002830">
    <property type="entry name" value="UbiD"/>
</dbReference>
<proteinExistence type="inferred from homology"/>
<dbReference type="Gene3D" id="1.20.5.570">
    <property type="entry name" value="Single helix bin"/>
    <property type="match status" value="1"/>
</dbReference>
<dbReference type="SUPFAM" id="SSF143968">
    <property type="entry name" value="UbiD C-terminal domain-like"/>
    <property type="match status" value="1"/>
</dbReference>
<dbReference type="EMBL" id="CP008849">
    <property type="protein sequence ID" value="AIG00205.1"/>
    <property type="molecule type" value="Genomic_DNA"/>
</dbReference>
<comment type="function">
    <text evidence="15">Catalyzes the decarboxylation of 3-octaprenyl-4-hydroxy benzoate to 2-octaprenylphenol, an intermediate step in ubiquinone biosynthesis.</text>
</comment>
<dbReference type="GO" id="GO:0005886">
    <property type="term" value="C:plasma membrane"/>
    <property type="evidence" value="ECO:0007669"/>
    <property type="project" value="UniProtKB-SubCell"/>
</dbReference>
<dbReference type="InterPro" id="IPR023677">
    <property type="entry name" value="UbiD_bacteria"/>
</dbReference>
<dbReference type="InterPro" id="IPR049383">
    <property type="entry name" value="UbiD-like_N"/>
</dbReference>
<dbReference type="RefSeq" id="WP_044058220.1">
    <property type="nucleotide sequence ID" value="NZ_CAJXAX010000008.1"/>
</dbReference>
<dbReference type="EC" id="4.1.1.98" evidence="15"/>
<evidence type="ECO:0000256" key="8">
    <source>
        <dbReference type="ARBA" id="ARBA00022688"/>
    </source>
</evidence>
<dbReference type="PANTHER" id="PTHR30108:SF17">
    <property type="entry name" value="FERULIC ACID DECARBOXYLASE 1"/>
    <property type="match status" value="1"/>
</dbReference>
<dbReference type="KEGG" id="aaus:EP12_17540"/>
<comment type="cofactor">
    <cofactor evidence="15">
        <name>Mn(2+)</name>
        <dbReference type="ChEBI" id="CHEBI:29035"/>
    </cofactor>
</comment>
<dbReference type="FunFam" id="1.20.5.570:FF:000001">
    <property type="entry name" value="3-octaprenyl-4-hydroxybenzoate carboxy-lyase"/>
    <property type="match status" value="1"/>
</dbReference>
<dbReference type="PATRIC" id="fig|589873.4.peg.3803"/>
<name>A0A075NZZ0_9ALTE</name>
<feature type="active site" description="Proton donor" evidence="15">
    <location>
        <position position="287"/>
    </location>
</feature>
<keyword evidence="9 15" id="KW-0479">Metal-binding</keyword>
<evidence type="ECO:0000256" key="9">
    <source>
        <dbReference type="ARBA" id="ARBA00022723"/>
    </source>
</evidence>
<keyword evidence="7 15" id="KW-0288">FMN</keyword>
<evidence type="ECO:0000256" key="5">
    <source>
        <dbReference type="ARBA" id="ARBA00022475"/>
    </source>
</evidence>
<protein>
    <recommendedName>
        <fullName evidence="4 15">3-octaprenyl-4-hydroxybenzoate carboxy-lyase</fullName>
        <ecNumber evidence="15">4.1.1.98</ecNumber>
    </recommendedName>
    <alternativeName>
        <fullName evidence="14 15">Polyprenyl p-hydroxybenzoate decarboxylase</fullName>
    </alternativeName>
</protein>
<feature type="domain" description="3-octaprenyl-4-hydroxybenzoate carboxy-lyase-like N-terminal" evidence="17">
    <location>
        <begin position="10"/>
        <end position="89"/>
    </location>
</feature>
<dbReference type="Pfam" id="PF20695">
    <property type="entry name" value="UbiD_N"/>
    <property type="match status" value="1"/>
</dbReference>
<comment type="subunit">
    <text evidence="3 15">Homohexamer.</text>
</comment>
<evidence type="ECO:0000256" key="13">
    <source>
        <dbReference type="ARBA" id="ARBA00023239"/>
    </source>
</evidence>
<feature type="domain" description="3-octaprenyl-4-hydroxybenzoate carboxy-lyase-like C-terminal" evidence="18">
    <location>
        <begin position="328"/>
        <end position="452"/>
    </location>
</feature>
<dbReference type="Pfam" id="PF01977">
    <property type="entry name" value="UbiD"/>
    <property type="match status" value="1"/>
</dbReference>
<keyword evidence="10 15" id="KW-0210">Decarboxylase</keyword>
<dbReference type="GO" id="GO:0005829">
    <property type="term" value="C:cytosol"/>
    <property type="evidence" value="ECO:0007669"/>
    <property type="project" value="TreeGrafter"/>
</dbReference>
<keyword evidence="20" id="KW-1185">Reference proteome</keyword>
<dbReference type="FunFam" id="3.40.1670.10:FF:000001">
    <property type="entry name" value="3-octaprenyl-4-hydroxybenzoate carboxy-lyase"/>
    <property type="match status" value="1"/>
</dbReference>
<evidence type="ECO:0000256" key="1">
    <source>
        <dbReference type="ARBA" id="ARBA00004749"/>
    </source>
</evidence>
<reference evidence="19 20" key="1">
    <citation type="submission" date="2014-06" db="EMBL/GenBank/DDBJ databases">
        <title>Genomes of Alteromonas australica, a world apart.</title>
        <authorList>
            <person name="Gonzaga A."/>
            <person name="Lopez-Perez M."/>
            <person name="Rodriguez-Valera F."/>
        </authorList>
    </citation>
    <scope>NUCLEOTIDE SEQUENCE [LARGE SCALE GENOMIC DNA]</scope>
    <source>
        <strain evidence="19 20">H 17</strain>
    </source>
</reference>
<dbReference type="OrthoDB" id="9809841at2"/>
<organism evidence="19 20">
    <name type="scientific">Alteromonas australica</name>
    <dbReference type="NCBI Taxonomy" id="589873"/>
    <lineage>
        <taxon>Bacteria</taxon>
        <taxon>Pseudomonadati</taxon>
        <taxon>Pseudomonadota</taxon>
        <taxon>Gammaproteobacteria</taxon>
        <taxon>Alteromonadales</taxon>
        <taxon>Alteromonadaceae</taxon>
        <taxon>Alteromonas/Salinimonas group</taxon>
        <taxon>Alteromonas</taxon>
    </lineage>
</organism>
<sequence>MKYKDLRDFIHQLEAKGELVRISKEIDTDLEMTEIADRTLRAGGPALLFENPKNHTMPVLANLFGTPERVAMGMGQNSVEALREVGKLLAYLKEPEPPKGLKDLWQKLPVFKQVLNMPAKTVKKAPCQEVVISGEEVDLTQIPVQRCWPGDVAPLVTWGLTVTRGPHKKRQNLGIYRQQVIGKNKLIMRWLSHRGGALDFREWCQTHPGEPYPVSVALGADPATILGAVTPVPDTLSEYAFAGLLRGDKTEVVKSISNDLQVPASAEIVLEGYIAQDETAPEGPYGDHTGYYNEVDDFPVFTVTHITHRKDPIYHSTYTGRPPDEPAILGVALNEVFVPILQKQFPEIVDFYLPPEGCSYRMAVVTMKKQYPGHAKRVMMGVWSFLRQFMYTKFVIVCDDDVNARDWNDVIWAITTRMDPARDTVMIENTPIDYLDFASPVSGLGSKMGMDATNKMPGETDREWGEPIVMDEAVKKRVDDIWDELGIMNASSVKR</sequence>
<evidence type="ECO:0000313" key="19">
    <source>
        <dbReference type="EMBL" id="AIG00205.1"/>
    </source>
</evidence>
<keyword evidence="11 15" id="KW-0472">Membrane</keyword>
<evidence type="ECO:0000256" key="14">
    <source>
        <dbReference type="ARBA" id="ARBA00030393"/>
    </source>
</evidence>
<evidence type="ECO:0000256" key="3">
    <source>
        <dbReference type="ARBA" id="ARBA00011643"/>
    </source>
</evidence>
<keyword evidence="12 15" id="KW-0464">Manganese</keyword>
<dbReference type="GeneID" id="78256541"/>
<evidence type="ECO:0000256" key="11">
    <source>
        <dbReference type="ARBA" id="ARBA00023136"/>
    </source>
</evidence>
<evidence type="ECO:0000259" key="17">
    <source>
        <dbReference type="Pfam" id="PF20695"/>
    </source>
</evidence>
<keyword evidence="6 15" id="KW-0285">Flavoprotein</keyword>
<keyword evidence="8 15" id="KW-0831">Ubiquinone biosynthesis</keyword>
<dbReference type="GO" id="GO:0046872">
    <property type="term" value="F:metal ion binding"/>
    <property type="evidence" value="ECO:0007669"/>
    <property type="project" value="UniProtKB-KW"/>
</dbReference>
<feature type="binding site" evidence="15">
    <location>
        <begin position="175"/>
        <end position="177"/>
    </location>
    <ligand>
        <name>prenylated FMN</name>
        <dbReference type="ChEBI" id="CHEBI:87746"/>
    </ligand>
</feature>
<dbReference type="Pfam" id="PF20696">
    <property type="entry name" value="UbiD_C"/>
    <property type="match status" value="1"/>
</dbReference>
<evidence type="ECO:0000256" key="2">
    <source>
        <dbReference type="ARBA" id="ARBA00010021"/>
    </source>
</evidence>
<feature type="domain" description="3-octaprenyl-4-hydroxybenzoate carboxy-lyase-like Rift-related" evidence="16">
    <location>
        <begin position="121"/>
        <end position="322"/>
    </location>
</feature>
<dbReference type="HAMAP" id="MF_01636">
    <property type="entry name" value="UbiD"/>
    <property type="match status" value="1"/>
</dbReference>
<comment type="catalytic activity">
    <reaction evidence="15">
        <text>a 4-hydroxy-3-(all-trans-polyprenyl)benzoate + H(+) = a 2-(all-trans-polyprenyl)phenol + CO2</text>
        <dbReference type="Rhea" id="RHEA:41680"/>
        <dbReference type="Rhea" id="RHEA-COMP:9514"/>
        <dbReference type="Rhea" id="RHEA-COMP:9516"/>
        <dbReference type="ChEBI" id="CHEBI:1269"/>
        <dbReference type="ChEBI" id="CHEBI:15378"/>
        <dbReference type="ChEBI" id="CHEBI:16526"/>
        <dbReference type="ChEBI" id="CHEBI:78396"/>
        <dbReference type="EC" id="4.1.1.98"/>
    </reaction>
</comment>
<feature type="binding site" evidence="15">
    <location>
        <position position="238"/>
    </location>
    <ligand>
        <name>Mn(2+)</name>
        <dbReference type="ChEBI" id="CHEBI:29035"/>
    </ligand>
</feature>
<dbReference type="UniPathway" id="UPA00232"/>